<sequence length="195" mass="21854">MQRNDRISQSRAPQSYSHITANSIVGMILNKSLLFFVSLAAPSLASQFSHVDDLLYERQLELDTSGELEARKIDIDAPEYELELDARALRDMPERGQLDRVIHMSSRTSTTPIAWPNTKCNKLPAGHLLLELPVFPNGEHYDYKKKSKEDSGMARHTFSWPSKDLRGVIAHEGDSANFCKTKNLNLGALKLCGNA</sequence>
<dbReference type="GO" id="GO:0004540">
    <property type="term" value="F:RNA nuclease activity"/>
    <property type="evidence" value="ECO:0007669"/>
    <property type="project" value="InterPro"/>
</dbReference>
<name>A0A4Y7SZV8_COPMI</name>
<dbReference type="GO" id="GO:0003723">
    <property type="term" value="F:RNA binding"/>
    <property type="evidence" value="ECO:0007669"/>
    <property type="project" value="InterPro"/>
</dbReference>
<dbReference type="InterPro" id="IPR016191">
    <property type="entry name" value="Ribonuclease/ribotoxin"/>
</dbReference>
<reference evidence="3 4" key="1">
    <citation type="journal article" date="2019" name="Nat. Ecol. Evol.">
        <title>Megaphylogeny resolves global patterns of mushroom evolution.</title>
        <authorList>
            <person name="Varga T."/>
            <person name="Krizsan K."/>
            <person name="Foldi C."/>
            <person name="Dima B."/>
            <person name="Sanchez-Garcia M."/>
            <person name="Sanchez-Ramirez S."/>
            <person name="Szollosi G.J."/>
            <person name="Szarkandi J.G."/>
            <person name="Papp V."/>
            <person name="Albert L."/>
            <person name="Andreopoulos W."/>
            <person name="Angelini C."/>
            <person name="Antonin V."/>
            <person name="Barry K.W."/>
            <person name="Bougher N.L."/>
            <person name="Buchanan P."/>
            <person name="Buyck B."/>
            <person name="Bense V."/>
            <person name="Catcheside P."/>
            <person name="Chovatia M."/>
            <person name="Cooper J."/>
            <person name="Damon W."/>
            <person name="Desjardin D."/>
            <person name="Finy P."/>
            <person name="Geml J."/>
            <person name="Haridas S."/>
            <person name="Hughes K."/>
            <person name="Justo A."/>
            <person name="Karasinski D."/>
            <person name="Kautmanova I."/>
            <person name="Kiss B."/>
            <person name="Kocsube S."/>
            <person name="Kotiranta H."/>
            <person name="LaButti K.M."/>
            <person name="Lechner B.E."/>
            <person name="Liimatainen K."/>
            <person name="Lipzen A."/>
            <person name="Lukacs Z."/>
            <person name="Mihaltcheva S."/>
            <person name="Morgado L.N."/>
            <person name="Niskanen T."/>
            <person name="Noordeloos M.E."/>
            <person name="Ohm R.A."/>
            <person name="Ortiz-Santana B."/>
            <person name="Ovrebo C."/>
            <person name="Racz N."/>
            <person name="Riley R."/>
            <person name="Savchenko A."/>
            <person name="Shiryaev A."/>
            <person name="Soop K."/>
            <person name="Spirin V."/>
            <person name="Szebenyi C."/>
            <person name="Tomsovsky M."/>
            <person name="Tulloss R.E."/>
            <person name="Uehling J."/>
            <person name="Grigoriev I.V."/>
            <person name="Vagvolgyi C."/>
            <person name="Papp T."/>
            <person name="Martin F.M."/>
            <person name="Miettinen O."/>
            <person name="Hibbett D.S."/>
            <person name="Nagy L.G."/>
        </authorList>
    </citation>
    <scope>NUCLEOTIDE SEQUENCE [LARGE SCALE GENOMIC DNA]</scope>
    <source>
        <strain evidence="3 4">FP101781</strain>
    </source>
</reference>
<evidence type="ECO:0000256" key="2">
    <source>
        <dbReference type="ARBA" id="ARBA00022801"/>
    </source>
</evidence>
<dbReference type="AlphaFoldDB" id="A0A4Y7SZV8"/>
<dbReference type="SUPFAM" id="SSF53933">
    <property type="entry name" value="Microbial ribonucleases"/>
    <property type="match status" value="1"/>
</dbReference>
<accession>A0A4Y7SZV8</accession>
<comment type="caution">
    <text evidence="3">The sequence shown here is derived from an EMBL/GenBank/DDBJ whole genome shotgun (WGS) entry which is preliminary data.</text>
</comment>
<gene>
    <name evidence="3" type="ORF">FA13DRAFT_1794806</name>
</gene>
<keyword evidence="4" id="KW-1185">Reference proteome</keyword>
<evidence type="ECO:0000256" key="1">
    <source>
        <dbReference type="ARBA" id="ARBA00022722"/>
    </source>
</evidence>
<dbReference type="Gene3D" id="3.10.450.30">
    <property type="entry name" value="Microbial ribonucleases"/>
    <property type="match status" value="1"/>
</dbReference>
<dbReference type="GO" id="GO:0016787">
    <property type="term" value="F:hydrolase activity"/>
    <property type="evidence" value="ECO:0007669"/>
    <property type="project" value="UniProtKB-KW"/>
</dbReference>
<keyword evidence="1" id="KW-0540">Nuclease</keyword>
<dbReference type="EMBL" id="QPFP01000040">
    <property type="protein sequence ID" value="TEB27407.1"/>
    <property type="molecule type" value="Genomic_DNA"/>
</dbReference>
<organism evidence="3 4">
    <name type="scientific">Coprinellus micaceus</name>
    <name type="common">Glistening ink-cap mushroom</name>
    <name type="synonym">Coprinus micaceus</name>
    <dbReference type="NCBI Taxonomy" id="71717"/>
    <lineage>
        <taxon>Eukaryota</taxon>
        <taxon>Fungi</taxon>
        <taxon>Dikarya</taxon>
        <taxon>Basidiomycota</taxon>
        <taxon>Agaricomycotina</taxon>
        <taxon>Agaricomycetes</taxon>
        <taxon>Agaricomycetidae</taxon>
        <taxon>Agaricales</taxon>
        <taxon>Agaricineae</taxon>
        <taxon>Psathyrellaceae</taxon>
        <taxon>Coprinellus</taxon>
    </lineage>
</organism>
<keyword evidence="2" id="KW-0378">Hydrolase</keyword>
<evidence type="ECO:0000313" key="3">
    <source>
        <dbReference type="EMBL" id="TEB27407.1"/>
    </source>
</evidence>
<dbReference type="OrthoDB" id="4998592at2759"/>
<proteinExistence type="predicted"/>
<evidence type="ECO:0000313" key="4">
    <source>
        <dbReference type="Proteomes" id="UP000298030"/>
    </source>
</evidence>
<dbReference type="Proteomes" id="UP000298030">
    <property type="component" value="Unassembled WGS sequence"/>
</dbReference>
<protein>
    <submittedName>
        <fullName evidence="3">Uncharacterized protein</fullName>
    </submittedName>
</protein>